<gene>
    <name evidence="2" type="ORF">A4U43_C04F2010</name>
</gene>
<dbReference type="PANTHER" id="PTHR35290:SF2">
    <property type="entry name" value="PROTEIN CASPARIAN STRIP INTEGRITY FACTOR 1"/>
    <property type="match status" value="1"/>
</dbReference>
<protein>
    <submittedName>
        <fullName evidence="2">Uncharacterized protein</fullName>
    </submittedName>
</protein>
<proteinExistence type="predicted"/>
<evidence type="ECO:0000313" key="3">
    <source>
        <dbReference type="Proteomes" id="UP000243459"/>
    </source>
</evidence>
<name>A0A5P1EY93_ASPOF</name>
<evidence type="ECO:0000313" key="2">
    <source>
        <dbReference type="EMBL" id="ONK70834.1"/>
    </source>
</evidence>
<dbReference type="Proteomes" id="UP000243459">
    <property type="component" value="Chromosome 4"/>
</dbReference>
<evidence type="ECO:0000256" key="1">
    <source>
        <dbReference type="SAM" id="MobiDB-lite"/>
    </source>
</evidence>
<dbReference type="AlphaFoldDB" id="A0A5P1EY93"/>
<accession>A0A5P1EY93</accession>
<organism evidence="2 3">
    <name type="scientific">Asparagus officinalis</name>
    <name type="common">Garden asparagus</name>
    <dbReference type="NCBI Taxonomy" id="4686"/>
    <lineage>
        <taxon>Eukaryota</taxon>
        <taxon>Viridiplantae</taxon>
        <taxon>Streptophyta</taxon>
        <taxon>Embryophyta</taxon>
        <taxon>Tracheophyta</taxon>
        <taxon>Spermatophyta</taxon>
        <taxon>Magnoliopsida</taxon>
        <taxon>Liliopsida</taxon>
        <taxon>Asparagales</taxon>
        <taxon>Asparagaceae</taxon>
        <taxon>Asparagoideae</taxon>
        <taxon>Asparagus</taxon>
    </lineage>
</organism>
<dbReference type="Gramene" id="ONK70834">
    <property type="protein sequence ID" value="ONK70834"/>
    <property type="gene ID" value="A4U43_C04F2010"/>
</dbReference>
<reference evidence="3" key="1">
    <citation type="journal article" date="2017" name="Nat. Commun.">
        <title>The asparagus genome sheds light on the origin and evolution of a young Y chromosome.</title>
        <authorList>
            <person name="Harkess A."/>
            <person name="Zhou J."/>
            <person name="Xu C."/>
            <person name="Bowers J.E."/>
            <person name="Van der Hulst R."/>
            <person name="Ayyampalayam S."/>
            <person name="Mercati F."/>
            <person name="Riccardi P."/>
            <person name="McKain M.R."/>
            <person name="Kakrana A."/>
            <person name="Tang H."/>
            <person name="Ray J."/>
            <person name="Groenendijk J."/>
            <person name="Arikit S."/>
            <person name="Mathioni S.M."/>
            <person name="Nakano M."/>
            <person name="Shan H."/>
            <person name="Telgmann-Rauber A."/>
            <person name="Kanno A."/>
            <person name="Yue Z."/>
            <person name="Chen H."/>
            <person name="Li W."/>
            <person name="Chen Y."/>
            <person name="Xu X."/>
            <person name="Zhang Y."/>
            <person name="Luo S."/>
            <person name="Chen H."/>
            <person name="Gao J."/>
            <person name="Mao Z."/>
            <person name="Pires J.C."/>
            <person name="Luo M."/>
            <person name="Kudrna D."/>
            <person name="Wing R.A."/>
            <person name="Meyers B.C."/>
            <person name="Yi K."/>
            <person name="Kong H."/>
            <person name="Lavrijsen P."/>
            <person name="Sunseri F."/>
            <person name="Falavigna A."/>
            <person name="Ye Y."/>
            <person name="Leebens-Mack J.H."/>
            <person name="Chen G."/>
        </authorList>
    </citation>
    <scope>NUCLEOTIDE SEQUENCE [LARGE SCALE GENOMIC DNA]</scope>
    <source>
        <strain evidence="3">cv. DH0086</strain>
    </source>
</reference>
<dbReference type="OMA" id="RMNTKDY"/>
<dbReference type="PANTHER" id="PTHR35290">
    <property type="entry name" value="PROTEIN CASPARIAN STRIP INTEGRITY FACTOR 1-RELATED"/>
    <property type="match status" value="1"/>
</dbReference>
<sequence>MKRSRFVNMESKKAAFIIVVILASLVSDSFAGGSRKLVTKSTIPTGEENKDQSCAKFPEKGEVLAAHPRILVVKTNDYGSYDPSPSFSRPGFKPIPN</sequence>
<keyword evidence="3" id="KW-1185">Reference proteome</keyword>
<dbReference type="EMBL" id="CM007384">
    <property type="protein sequence ID" value="ONK70834.1"/>
    <property type="molecule type" value="Genomic_DNA"/>
</dbReference>
<dbReference type="InterPro" id="IPR038974">
    <property type="entry name" value="CIF1/2"/>
</dbReference>
<feature type="region of interest" description="Disordered" evidence="1">
    <location>
        <begin position="76"/>
        <end position="97"/>
    </location>
</feature>